<dbReference type="AlphaFoldDB" id="A0A9K3GL93"/>
<dbReference type="EMBL" id="BDIP01002574">
    <property type="protein sequence ID" value="GIQ86501.1"/>
    <property type="molecule type" value="Genomic_DNA"/>
</dbReference>
<dbReference type="Proteomes" id="UP000265618">
    <property type="component" value="Unassembled WGS sequence"/>
</dbReference>
<evidence type="ECO:0000313" key="1">
    <source>
        <dbReference type="EMBL" id="GIQ86501.1"/>
    </source>
</evidence>
<evidence type="ECO:0000313" key="2">
    <source>
        <dbReference type="Proteomes" id="UP000265618"/>
    </source>
</evidence>
<organism evidence="1 2">
    <name type="scientific">Kipferlia bialata</name>
    <dbReference type="NCBI Taxonomy" id="797122"/>
    <lineage>
        <taxon>Eukaryota</taxon>
        <taxon>Metamonada</taxon>
        <taxon>Carpediemonas-like organisms</taxon>
        <taxon>Kipferlia</taxon>
    </lineage>
</organism>
<reference evidence="1 2" key="1">
    <citation type="journal article" date="2018" name="PLoS ONE">
        <title>The draft genome of Kipferlia bialata reveals reductive genome evolution in fornicate parasites.</title>
        <authorList>
            <person name="Tanifuji G."/>
            <person name="Takabayashi S."/>
            <person name="Kume K."/>
            <person name="Takagi M."/>
            <person name="Nakayama T."/>
            <person name="Kamikawa R."/>
            <person name="Inagaki Y."/>
            <person name="Hashimoto T."/>
        </authorList>
    </citation>
    <scope>NUCLEOTIDE SEQUENCE [LARGE SCALE GENOMIC DNA]</scope>
    <source>
        <strain evidence="1">NY0173</strain>
    </source>
</reference>
<gene>
    <name evidence="1" type="ORF">KIPB_008370</name>
</gene>
<sequence length="85" mass="9265">MSKPELSQLFLETLQRVDRSILKYLSMCSSVALYSRGEGETGATGGMDLTHSDAMSSGTLGHTEIEGAGYFCERQDKSRCIVVLN</sequence>
<keyword evidence="2" id="KW-1185">Reference proteome</keyword>
<name>A0A9K3GL93_9EUKA</name>
<comment type="caution">
    <text evidence="1">The sequence shown here is derived from an EMBL/GenBank/DDBJ whole genome shotgun (WGS) entry which is preliminary data.</text>
</comment>
<protein>
    <submittedName>
        <fullName evidence="1">Uncharacterized protein</fullName>
    </submittedName>
</protein>
<feature type="non-terminal residue" evidence="1">
    <location>
        <position position="1"/>
    </location>
</feature>
<accession>A0A9K3GL93</accession>
<proteinExistence type="predicted"/>